<dbReference type="EMBL" id="JAUEPN010000003">
    <property type="protein sequence ID" value="KAK3297995.1"/>
    <property type="molecule type" value="Genomic_DNA"/>
</dbReference>
<feature type="region of interest" description="Disordered" evidence="1">
    <location>
        <begin position="55"/>
        <end position="83"/>
    </location>
</feature>
<gene>
    <name evidence="2" type="ORF">B0H64DRAFT_135710</name>
</gene>
<accession>A0AAE0LUP3</accession>
<protein>
    <submittedName>
        <fullName evidence="2">Uncharacterized protein</fullName>
    </submittedName>
</protein>
<name>A0AAE0LUP3_9PEZI</name>
<feature type="region of interest" description="Disordered" evidence="1">
    <location>
        <begin position="137"/>
        <end position="194"/>
    </location>
</feature>
<keyword evidence="3" id="KW-1185">Reference proteome</keyword>
<proteinExistence type="predicted"/>
<dbReference type="GeneID" id="87835152"/>
<dbReference type="RefSeq" id="XP_062661509.1">
    <property type="nucleotide sequence ID" value="XM_062798204.1"/>
</dbReference>
<comment type="caution">
    <text evidence="2">The sequence shown here is derived from an EMBL/GenBank/DDBJ whole genome shotgun (WGS) entry which is preliminary data.</text>
</comment>
<sequence>MNGRHHRPGDSTVFFSGPKELGSTRPSARDPGLWFVTPVAWFGLDHNHGTCPDATEQFHGPRGITISKSPRADTKEPTPKTPLRRRWEFGQRRMVLSSSPDTRRYEYRSVSTTASLLLRCLRRLRASWNRQERHWLPEKQRHGAHAPSHPDDTVLSPRISRSAASRHQPPSPCPSQLLTTRAEPSRARTLSPRTDVQSDSQCFVRLPIVLRLDGCPIVSHHTSYCVRR</sequence>
<reference evidence="2" key="1">
    <citation type="journal article" date="2023" name="Mol. Phylogenet. Evol.">
        <title>Genome-scale phylogeny and comparative genomics of the fungal order Sordariales.</title>
        <authorList>
            <person name="Hensen N."/>
            <person name="Bonometti L."/>
            <person name="Westerberg I."/>
            <person name="Brannstrom I.O."/>
            <person name="Guillou S."/>
            <person name="Cros-Aarteil S."/>
            <person name="Calhoun S."/>
            <person name="Haridas S."/>
            <person name="Kuo A."/>
            <person name="Mondo S."/>
            <person name="Pangilinan J."/>
            <person name="Riley R."/>
            <person name="LaButti K."/>
            <person name="Andreopoulos B."/>
            <person name="Lipzen A."/>
            <person name="Chen C."/>
            <person name="Yan M."/>
            <person name="Daum C."/>
            <person name="Ng V."/>
            <person name="Clum A."/>
            <person name="Steindorff A."/>
            <person name="Ohm R.A."/>
            <person name="Martin F."/>
            <person name="Silar P."/>
            <person name="Natvig D.O."/>
            <person name="Lalanne C."/>
            <person name="Gautier V."/>
            <person name="Ament-Velasquez S.L."/>
            <person name="Kruys A."/>
            <person name="Hutchinson M.I."/>
            <person name="Powell A.J."/>
            <person name="Barry K."/>
            <person name="Miller A.N."/>
            <person name="Grigoriev I.V."/>
            <person name="Debuchy R."/>
            <person name="Gladieux P."/>
            <person name="Hiltunen Thoren M."/>
            <person name="Johannesson H."/>
        </authorList>
    </citation>
    <scope>NUCLEOTIDE SEQUENCE</scope>
    <source>
        <strain evidence="2">CBS 168.71</strain>
    </source>
</reference>
<dbReference type="AlphaFoldDB" id="A0AAE0LUP3"/>
<dbReference type="Proteomes" id="UP001278766">
    <property type="component" value="Unassembled WGS sequence"/>
</dbReference>
<reference evidence="2" key="2">
    <citation type="submission" date="2023-06" db="EMBL/GenBank/DDBJ databases">
        <authorList>
            <consortium name="Lawrence Berkeley National Laboratory"/>
            <person name="Haridas S."/>
            <person name="Hensen N."/>
            <person name="Bonometti L."/>
            <person name="Westerberg I."/>
            <person name="Brannstrom I.O."/>
            <person name="Guillou S."/>
            <person name="Cros-Aarteil S."/>
            <person name="Calhoun S."/>
            <person name="Kuo A."/>
            <person name="Mondo S."/>
            <person name="Pangilinan J."/>
            <person name="Riley R."/>
            <person name="Labutti K."/>
            <person name="Andreopoulos B."/>
            <person name="Lipzen A."/>
            <person name="Chen C."/>
            <person name="Yanf M."/>
            <person name="Daum C."/>
            <person name="Ng V."/>
            <person name="Clum A."/>
            <person name="Steindorff A."/>
            <person name="Ohm R."/>
            <person name="Martin F."/>
            <person name="Silar P."/>
            <person name="Natvig D."/>
            <person name="Lalanne C."/>
            <person name="Gautier V."/>
            <person name="Ament-Velasquez S.L."/>
            <person name="Kruys A."/>
            <person name="Hutchinson M.I."/>
            <person name="Powell A.J."/>
            <person name="Barry K."/>
            <person name="Miller A.N."/>
            <person name="Grigoriev I.V."/>
            <person name="Debuchy R."/>
            <person name="Gladieux P."/>
            <person name="Thoren M.H."/>
            <person name="Johannesson H."/>
        </authorList>
    </citation>
    <scope>NUCLEOTIDE SEQUENCE</scope>
    <source>
        <strain evidence="2">CBS 168.71</strain>
    </source>
</reference>
<organism evidence="2 3">
    <name type="scientific">Chaetomium fimeti</name>
    <dbReference type="NCBI Taxonomy" id="1854472"/>
    <lineage>
        <taxon>Eukaryota</taxon>
        <taxon>Fungi</taxon>
        <taxon>Dikarya</taxon>
        <taxon>Ascomycota</taxon>
        <taxon>Pezizomycotina</taxon>
        <taxon>Sordariomycetes</taxon>
        <taxon>Sordariomycetidae</taxon>
        <taxon>Sordariales</taxon>
        <taxon>Chaetomiaceae</taxon>
        <taxon>Chaetomium</taxon>
    </lineage>
</organism>
<evidence type="ECO:0000313" key="2">
    <source>
        <dbReference type="EMBL" id="KAK3297995.1"/>
    </source>
</evidence>
<evidence type="ECO:0000313" key="3">
    <source>
        <dbReference type="Proteomes" id="UP001278766"/>
    </source>
</evidence>
<evidence type="ECO:0000256" key="1">
    <source>
        <dbReference type="SAM" id="MobiDB-lite"/>
    </source>
</evidence>
<feature type="region of interest" description="Disordered" evidence="1">
    <location>
        <begin position="1"/>
        <end position="28"/>
    </location>
</feature>